<accession>A0A7S2NRR1</accession>
<dbReference type="SUPFAM" id="SSF55486">
    <property type="entry name" value="Metalloproteases ('zincins'), catalytic domain"/>
    <property type="match status" value="1"/>
</dbReference>
<feature type="region of interest" description="Disordered" evidence="1">
    <location>
        <begin position="973"/>
        <end position="992"/>
    </location>
</feature>
<feature type="chain" id="PRO_5031092324" description="Peptidase M11 gametolysin domain-containing protein" evidence="2">
    <location>
        <begin position="21"/>
        <end position="1075"/>
    </location>
</feature>
<sequence length="1075" mass="116837">MKISIQLLFAGGAVVSTTHGAHDQQHQDGNYKVVDDMVLIANKDNDEDRTLFNQARNLAFQPSVDDRQADVWNKIKTMEDYKGGRIYTDNNGDGPTLSNFHYILQPIWWSDQNSADPSLKMDMSNTESVMERNLNYYRDMSWNKMDVTYNILAQQQLSVSSVNPSWSDTEAAARALIESQGYIEGVDFDGIILIYYVAQNGPFSGHGGWGNVNGPFTWMSFDTDFAVTRHEIGHNFGHPHHMSNSFGYRDSRPDVPPPPYDGFDMMSGGNGYAISDFAAASKWFFNWLPDSSIVHMQPEGATDECPTCVKSGTFTLFAFDDSSKPPSSSKVMGIHIPITVMGSRVYSYWLSYRVGNDAVKGLSVHVSWFDLGGIFGASYDSMNYDAFGNTDSTADSFVVEDTCYHISPAPYVKDRDILSVDAVQPVVCVDAINSGSDVTVSVEFLNPSNPPQKQVEVVEDLSLTCSESGSSLSSTIVDGSKYNLIHVTGTGGDGEVSLSMCPTTGSSDTVATAYFFDDYPTSPIMYGAPAAYGSFKSLSSSMLDCCQPGTVISADGGTVVKITNNRNDFLHLNEIEIYDGDGENVALNGKCYSRNSGWGGDADCLNDGQKGTYPTTCNSHSSWTDPGNYDFCVLPSVVDIKSIKVYPWVDPNRLWMTDRLRDLKVEVFAQVSDLSTIADNNNEGAVSTFYGLLASYPLSFTSSDYGPKEEQLSLLTEFTCPNTGSSQPPSFSYSSDYGNTWILVPPSETSSTASGLETTVSLTCSLSECGVNQYLDSAEGTCVQCPANQFAEAGSTSIADCTTCPAGTILAHPQATGCSLNSDYDEITSATGWRIWAPDYMTDAGWKWDVEELEFFDNVDCLGSPIDPSAGTAIDSANAGGGWGPENAFGSWIWGGRANSDGVFYLGKDFGSTTQVVRCIKLYQVTASGATEVRVQAYDDQEDGWVNAWIETDIDSTLAVNVIRLEYSSVTAAPNATPTSQPTKGPTDAPVETPIVSPSASPTALSTKSPISSPSCASLTNKQVCNQTYGCVFARKKCKVAPSDTKCRTFTKKRRCKRRGCIWQKNNKLCVGKWI</sequence>
<evidence type="ECO:0000256" key="2">
    <source>
        <dbReference type="SAM" id="SignalP"/>
    </source>
</evidence>
<protein>
    <recommendedName>
        <fullName evidence="4">Peptidase M11 gametolysin domain-containing protein</fullName>
    </recommendedName>
</protein>
<organism evidence="3">
    <name type="scientific">Leptocylindrus danicus</name>
    <dbReference type="NCBI Taxonomy" id="163516"/>
    <lineage>
        <taxon>Eukaryota</taxon>
        <taxon>Sar</taxon>
        <taxon>Stramenopiles</taxon>
        <taxon>Ochrophyta</taxon>
        <taxon>Bacillariophyta</taxon>
        <taxon>Coscinodiscophyceae</taxon>
        <taxon>Chaetocerotophycidae</taxon>
        <taxon>Leptocylindrales</taxon>
        <taxon>Leptocylindraceae</taxon>
        <taxon>Leptocylindrus</taxon>
    </lineage>
</organism>
<name>A0A7S2NRR1_9STRA</name>
<keyword evidence="2" id="KW-0732">Signal</keyword>
<evidence type="ECO:0000256" key="1">
    <source>
        <dbReference type="SAM" id="MobiDB-lite"/>
    </source>
</evidence>
<feature type="signal peptide" evidence="2">
    <location>
        <begin position="1"/>
        <end position="20"/>
    </location>
</feature>
<dbReference type="EMBL" id="HBGY01000758">
    <property type="protein sequence ID" value="CAD9555407.1"/>
    <property type="molecule type" value="Transcribed_RNA"/>
</dbReference>
<evidence type="ECO:0000313" key="3">
    <source>
        <dbReference type="EMBL" id="CAD9555407.1"/>
    </source>
</evidence>
<gene>
    <name evidence="3" type="ORF">LDAN0321_LOCUS492</name>
</gene>
<feature type="compositionally biased region" description="Polar residues" evidence="1">
    <location>
        <begin position="973"/>
        <end position="984"/>
    </location>
</feature>
<dbReference type="AlphaFoldDB" id="A0A7S2NRR1"/>
<reference evidence="3" key="1">
    <citation type="submission" date="2021-01" db="EMBL/GenBank/DDBJ databases">
        <authorList>
            <person name="Corre E."/>
            <person name="Pelletier E."/>
            <person name="Niang G."/>
            <person name="Scheremetjew M."/>
            <person name="Finn R."/>
            <person name="Kale V."/>
            <person name="Holt S."/>
            <person name="Cochrane G."/>
            <person name="Meng A."/>
            <person name="Brown T."/>
            <person name="Cohen L."/>
        </authorList>
    </citation>
    <scope>NUCLEOTIDE SEQUENCE</scope>
    <source>
        <strain evidence="3">B650</strain>
    </source>
</reference>
<evidence type="ECO:0008006" key="4">
    <source>
        <dbReference type="Google" id="ProtNLM"/>
    </source>
</evidence>
<proteinExistence type="predicted"/>
<dbReference type="Gene3D" id="2.60.120.260">
    <property type="entry name" value="Galactose-binding domain-like"/>
    <property type="match status" value="1"/>
</dbReference>